<reference evidence="3" key="1">
    <citation type="journal article" date="2020" name="Stud. Mycol.">
        <title>101 Dothideomycetes genomes: A test case for predicting lifestyles and emergence of pathogens.</title>
        <authorList>
            <person name="Haridas S."/>
            <person name="Albert R."/>
            <person name="Binder M."/>
            <person name="Bloem J."/>
            <person name="LaButti K."/>
            <person name="Salamov A."/>
            <person name="Andreopoulos B."/>
            <person name="Baker S."/>
            <person name="Barry K."/>
            <person name="Bills G."/>
            <person name="Bluhm B."/>
            <person name="Cannon C."/>
            <person name="Castanera R."/>
            <person name="Culley D."/>
            <person name="Daum C."/>
            <person name="Ezra D."/>
            <person name="Gonzalez J."/>
            <person name="Henrissat B."/>
            <person name="Kuo A."/>
            <person name="Liang C."/>
            <person name="Lipzen A."/>
            <person name="Lutzoni F."/>
            <person name="Magnuson J."/>
            <person name="Mondo S."/>
            <person name="Nolan M."/>
            <person name="Ohm R."/>
            <person name="Pangilinan J."/>
            <person name="Park H.-J."/>
            <person name="Ramirez L."/>
            <person name="Alfaro M."/>
            <person name="Sun H."/>
            <person name="Tritt A."/>
            <person name="Yoshinaga Y."/>
            <person name="Zwiers L.-H."/>
            <person name="Turgeon B."/>
            <person name="Goodwin S."/>
            <person name="Spatafora J."/>
            <person name="Crous P."/>
            <person name="Grigoriev I."/>
        </authorList>
    </citation>
    <scope>NUCLEOTIDE SEQUENCE [LARGE SCALE GENOMIC DNA]</scope>
    <source>
        <strain evidence="3">CECT 20119</strain>
    </source>
</reference>
<evidence type="ECO:0000256" key="1">
    <source>
        <dbReference type="SAM" id="Phobius"/>
    </source>
</evidence>
<dbReference type="AlphaFoldDB" id="A0A6A6G6H2"/>
<proteinExistence type="predicted"/>
<protein>
    <submittedName>
        <fullName evidence="2">Uncharacterized protein</fullName>
    </submittedName>
</protein>
<keyword evidence="1" id="KW-1133">Transmembrane helix</keyword>
<dbReference type="EMBL" id="ML992510">
    <property type="protein sequence ID" value="KAF2221375.1"/>
    <property type="molecule type" value="Genomic_DNA"/>
</dbReference>
<keyword evidence="1" id="KW-0472">Membrane</keyword>
<evidence type="ECO:0000313" key="3">
    <source>
        <dbReference type="Proteomes" id="UP000799538"/>
    </source>
</evidence>
<sequence>MQTLVADLDIREGVIAPVERSSFRIRGRTDILRMQPIPCCVEMRLVIFGIVTTLACLVLTSNRVLISQWRRILWWQTISELSMVPPDCAARSTHQSCSSLCRLQPWKMARKIDCFF</sequence>
<dbReference type="Proteomes" id="UP000799538">
    <property type="component" value="Unassembled WGS sequence"/>
</dbReference>
<feature type="transmembrane region" description="Helical" evidence="1">
    <location>
        <begin position="45"/>
        <end position="66"/>
    </location>
</feature>
<organism evidence="2 3">
    <name type="scientific">Elsinoe ampelina</name>
    <dbReference type="NCBI Taxonomy" id="302913"/>
    <lineage>
        <taxon>Eukaryota</taxon>
        <taxon>Fungi</taxon>
        <taxon>Dikarya</taxon>
        <taxon>Ascomycota</taxon>
        <taxon>Pezizomycotina</taxon>
        <taxon>Dothideomycetes</taxon>
        <taxon>Dothideomycetidae</taxon>
        <taxon>Myriangiales</taxon>
        <taxon>Elsinoaceae</taxon>
        <taxon>Elsinoe</taxon>
    </lineage>
</organism>
<gene>
    <name evidence="2" type="ORF">BDZ85DRAFT_16190</name>
</gene>
<keyword evidence="3" id="KW-1185">Reference proteome</keyword>
<keyword evidence="1" id="KW-0812">Transmembrane</keyword>
<name>A0A6A6G6H2_9PEZI</name>
<accession>A0A6A6G6H2</accession>
<evidence type="ECO:0000313" key="2">
    <source>
        <dbReference type="EMBL" id="KAF2221375.1"/>
    </source>
</evidence>